<dbReference type="AlphaFoldDB" id="A0A1I7YBI3"/>
<sequence>MEFVLPVLRASSAFSPGVRGPRKEFAVFDTTTTIRTILLFICPLFLIHSKPTATSQPQLTLFGGASSPRPGYIEDLLQLMRNGRNVDGP</sequence>
<accession>A0A1I7YBI3</accession>
<proteinExistence type="predicted"/>
<name>A0A1I7YBI3_9BILA</name>
<keyword evidence="1" id="KW-1185">Reference proteome</keyword>
<evidence type="ECO:0000313" key="2">
    <source>
        <dbReference type="WBParaSite" id="L893_g14440.t1"/>
    </source>
</evidence>
<dbReference type="Proteomes" id="UP000095287">
    <property type="component" value="Unplaced"/>
</dbReference>
<reference evidence="2" key="1">
    <citation type="submission" date="2016-11" db="UniProtKB">
        <authorList>
            <consortium name="WormBaseParasite"/>
        </authorList>
    </citation>
    <scope>IDENTIFICATION</scope>
</reference>
<dbReference type="WBParaSite" id="L893_g14440.t1">
    <property type="protein sequence ID" value="L893_g14440.t1"/>
    <property type="gene ID" value="L893_g14440"/>
</dbReference>
<protein>
    <submittedName>
        <fullName evidence="2">Uncharacterized protein</fullName>
    </submittedName>
</protein>
<evidence type="ECO:0000313" key="1">
    <source>
        <dbReference type="Proteomes" id="UP000095287"/>
    </source>
</evidence>
<organism evidence="1 2">
    <name type="scientific">Steinernema glaseri</name>
    <dbReference type="NCBI Taxonomy" id="37863"/>
    <lineage>
        <taxon>Eukaryota</taxon>
        <taxon>Metazoa</taxon>
        <taxon>Ecdysozoa</taxon>
        <taxon>Nematoda</taxon>
        <taxon>Chromadorea</taxon>
        <taxon>Rhabditida</taxon>
        <taxon>Tylenchina</taxon>
        <taxon>Panagrolaimomorpha</taxon>
        <taxon>Strongyloidoidea</taxon>
        <taxon>Steinernematidae</taxon>
        <taxon>Steinernema</taxon>
    </lineage>
</organism>